<dbReference type="InterPro" id="IPR020846">
    <property type="entry name" value="MFS_dom"/>
</dbReference>
<dbReference type="Gene3D" id="1.20.1250.20">
    <property type="entry name" value="MFS general substrate transporter like domains"/>
    <property type="match status" value="2"/>
</dbReference>
<dbReference type="AlphaFoldDB" id="A0A3T0E972"/>
<keyword evidence="5" id="KW-1185">Reference proteome</keyword>
<dbReference type="InterPro" id="IPR011701">
    <property type="entry name" value="MFS"/>
</dbReference>
<evidence type="ECO:0000313" key="5">
    <source>
        <dbReference type="Proteomes" id="UP000286954"/>
    </source>
</evidence>
<keyword evidence="1" id="KW-0812">Transmembrane</keyword>
<dbReference type="RefSeq" id="WP_127566541.1">
    <property type="nucleotide sequence ID" value="NZ_BMFB01000007.1"/>
</dbReference>
<evidence type="ECO:0000256" key="3">
    <source>
        <dbReference type="ARBA" id="ARBA00023136"/>
    </source>
</evidence>
<name>A0A3T0E972_9PROT</name>
<dbReference type="PROSITE" id="PS50850">
    <property type="entry name" value="MFS"/>
    <property type="match status" value="1"/>
</dbReference>
<protein>
    <submittedName>
        <fullName evidence="4">Major facilitator transporter</fullName>
    </submittedName>
</protein>
<dbReference type="Proteomes" id="UP000286954">
    <property type="component" value="Chromosome"/>
</dbReference>
<dbReference type="KEGG" id="gak:X907_1398"/>
<evidence type="ECO:0000313" key="4">
    <source>
        <dbReference type="EMBL" id="AZU03931.1"/>
    </source>
</evidence>
<keyword evidence="2" id="KW-1133">Transmembrane helix</keyword>
<proteinExistence type="predicted"/>
<dbReference type="InterPro" id="IPR036259">
    <property type="entry name" value="MFS_trans_sf"/>
</dbReference>
<gene>
    <name evidence="4" type="ORF">X907_1398</name>
</gene>
<dbReference type="Pfam" id="PF07690">
    <property type="entry name" value="MFS_1"/>
    <property type="match status" value="1"/>
</dbReference>
<accession>A0A3T0E972</accession>
<dbReference type="OrthoDB" id="9810614at2"/>
<keyword evidence="3" id="KW-0472">Membrane</keyword>
<dbReference type="PANTHER" id="PTHR23521:SF2">
    <property type="entry name" value="TRANSPORTER MFS SUPERFAMILY"/>
    <property type="match status" value="1"/>
</dbReference>
<organism evidence="4 5">
    <name type="scientific">Glycocaulis alkaliphilus</name>
    <dbReference type="NCBI Taxonomy" id="1434191"/>
    <lineage>
        <taxon>Bacteria</taxon>
        <taxon>Pseudomonadati</taxon>
        <taxon>Pseudomonadota</taxon>
        <taxon>Alphaproteobacteria</taxon>
        <taxon>Maricaulales</taxon>
        <taxon>Maricaulaceae</taxon>
        <taxon>Glycocaulis</taxon>
    </lineage>
</organism>
<evidence type="ECO:0000256" key="2">
    <source>
        <dbReference type="ARBA" id="ARBA00022989"/>
    </source>
</evidence>
<dbReference type="PANTHER" id="PTHR23521">
    <property type="entry name" value="TRANSPORTER MFS SUPERFAMILY"/>
    <property type="match status" value="1"/>
</dbReference>
<dbReference type="GO" id="GO:0022857">
    <property type="term" value="F:transmembrane transporter activity"/>
    <property type="evidence" value="ECO:0007669"/>
    <property type="project" value="InterPro"/>
</dbReference>
<sequence>MALSFLISDTHARTRSLFVTIMCGGLAGCGFGLLMPLISLNLEAMTGSGAQAGVNAAAAALAMILATPFIPGLFTRISPRALLATSLAVIALGILVFPAVRDVWAWFGTRFVIGIAVTIVFIASETWINQLAKPERRASLLAVYATVLSAGFGSGGLLLALLGAEGWAPWIAGAAIYAAGVLPVVFLRGPGLIPPSGDEGSPLAMLTTARLAPAAILAGFLFGALENSFFALMPVYGDRTGLTTVMVGLLMTTGALGALCMQIPIGNFADRTGRMRTLALITGGAVAIPLLIIASSGFGFALFPLIFLYVGLASAYYTVGLSVIGERVQAGQLAAANAAFIFAYGSGSLFGPPLGGMAMDWINPHGFLLALSVIAAIYLPIALRNWRR</sequence>
<dbReference type="GO" id="GO:0005886">
    <property type="term" value="C:plasma membrane"/>
    <property type="evidence" value="ECO:0007669"/>
    <property type="project" value="TreeGrafter"/>
</dbReference>
<dbReference type="SUPFAM" id="SSF103473">
    <property type="entry name" value="MFS general substrate transporter"/>
    <property type="match status" value="1"/>
</dbReference>
<dbReference type="EMBL" id="CP018911">
    <property type="protein sequence ID" value="AZU03931.1"/>
    <property type="molecule type" value="Genomic_DNA"/>
</dbReference>
<evidence type="ECO:0000256" key="1">
    <source>
        <dbReference type="ARBA" id="ARBA00022692"/>
    </source>
</evidence>
<reference evidence="4 5" key="1">
    <citation type="submission" date="2016-12" db="EMBL/GenBank/DDBJ databases">
        <title>The genome of dimorphic prosthecate Glycocaulis alkaliphilus 6b-8t, isolated from crude oil dictates its adaptability in petroleum environments.</title>
        <authorList>
            <person name="Wu X.-L."/>
            <person name="Geng S."/>
        </authorList>
    </citation>
    <scope>NUCLEOTIDE SEQUENCE [LARGE SCALE GENOMIC DNA]</scope>
    <source>
        <strain evidence="4 5">6B-8</strain>
    </source>
</reference>